<dbReference type="Gene3D" id="3.30.1060.10">
    <property type="entry name" value="Peptide methionine sulphoxide reductase MsrA"/>
    <property type="match status" value="1"/>
</dbReference>
<dbReference type="Pfam" id="PF01625">
    <property type="entry name" value="PMSR"/>
    <property type="match status" value="1"/>
</dbReference>
<dbReference type="SUPFAM" id="SSF55068">
    <property type="entry name" value="Peptide methionine sulfoxide reductase"/>
    <property type="match status" value="1"/>
</dbReference>
<evidence type="ECO:0000313" key="6">
    <source>
        <dbReference type="EMBL" id="APR03524.1"/>
    </source>
</evidence>
<dbReference type="HAMAP" id="MF_01401">
    <property type="entry name" value="MsrA"/>
    <property type="match status" value="1"/>
</dbReference>
<dbReference type="InterPro" id="IPR002569">
    <property type="entry name" value="Met_Sox_Rdtase_MsrA_dom"/>
</dbReference>
<dbReference type="PANTHER" id="PTHR43774">
    <property type="entry name" value="PEPTIDE METHIONINE SULFOXIDE REDUCTASE"/>
    <property type="match status" value="1"/>
</dbReference>
<evidence type="ECO:0000256" key="2">
    <source>
        <dbReference type="ARBA" id="ARBA00047806"/>
    </source>
</evidence>
<reference evidence="6 7" key="1">
    <citation type="submission" date="2016-12" db="EMBL/GenBank/DDBJ databases">
        <title>Complete genome sequence of Thauera chlorobenzoica, a Betaproteobacterium degrading haloaromatics anaerobically to CO2 and halides.</title>
        <authorList>
            <person name="Goris T."/>
            <person name="Mergelsberg M."/>
            <person name="Boll M."/>
        </authorList>
    </citation>
    <scope>NUCLEOTIDE SEQUENCE [LARGE SCALE GENOMIC DNA]</scope>
    <source>
        <strain evidence="6 7">3CB1</strain>
    </source>
</reference>
<dbReference type="NCBIfam" id="TIGR00401">
    <property type="entry name" value="msrA"/>
    <property type="match status" value="1"/>
</dbReference>
<evidence type="ECO:0000256" key="1">
    <source>
        <dbReference type="ARBA" id="ARBA00023002"/>
    </source>
</evidence>
<comment type="catalytic activity">
    <reaction evidence="3 4">
        <text>[thioredoxin]-disulfide + L-methionine + H2O = L-methionine (S)-S-oxide + [thioredoxin]-dithiol</text>
        <dbReference type="Rhea" id="RHEA:19993"/>
        <dbReference type="Rhea" id="RHEA-COMP:10698"/>
        <dbReference type="Rhea" id="RHEA-COMP:10700"/>
        <dbReference type="ChEBI" id="CHEBI:15377"/>
        <dbReference type="ChEBI" id="CHEBI:29950"/>
        <dbReference type="ChEBI" id="CHEBI:50058"/>
        <dbReference type="ChEBI" id="CHEBI:57844"/>
        <dbReference type="ChEBI" id="CHEBI:58772"/>
        <dbReference type="EC" id="1.8.4.11"/>
    </reaction>
</comment>
<dbReference type="STRING" id="96773.Tchl_0660"/>
<evidence type="ECO:0000313" key="7">
    <source>
        <dbReference type="Proteomes" id="UP000185739"/>
    </source>
</evidence>
<evidence type="ECO:0000259" key="5">
    <source>
        <dbReference type="Pfam" id="PF01625"/>
    </source>
</evidence>
<comment type="catalytic activity">
    <reaction evidence="2 4">
        <text>L-methionyl-[protein] + [thioredoxin]-disulfide + H2O = L-methionyl-(S)-S-oxide-[protein] + [thioredoxin]-dithiol</text>
        <dbReference type="Rhea" id="RHEA:14217"/>
        <dbReference type="Rhea" id="RHEA-COMP:10698"/>
        <dbReference type="Rhea" id="RHEA-COMP:10700"/>
        <dbReference type="Rhea" id="RHEA-COMP:12313"/>
        <dbReference type="Rhea" id="RHEA-COMP:12315"/>
        <dbReference type="ChEBI" id="CHEBI:15377"/>
        <dbReference type="ChEBI" id="CHEBI:16044"/>
        <dbReference type="ChEBI" id="CHEBI:29950"/>
        <dbReference type="ChEBI" id="CHEBI:44120"/>
        <dbReference type="ChEBI" id="CHEBI:50058"/>
        <dbReference type="EC" id="1.8.4.11"/>
    </reaction>
</comment>
<feature type="domain" description="Peptide methionine sulphoxide reductase MsrA" evidence="5">
    <location>
        <begin position="17"/>
        <end position="170"/>
    </location>
</feature>
<dbReference type="AlphaFoldDB" id="A0A1L6F9D8"/>
<dbReference type="PANTHER" id="PTHR43774:SF1">
    <property type="entry name" value="PEPTIDE METHIONINE SULFOXIDE REDUCTASE MSRA 2"/>
    <property type="match status" value="1"/>
</dbReference>
<protein>
    <recommendedName>
        <fullName evidence="4">Peptide methionine sulfoxide reductase MsrA</fullName>
        <shortName evidence="4">Protein-methionine-S-oxide reductase</shortName>
        <ecNumber evidence="4">1.8.4.11</ecNumber>
    </recommendedName>
    <alternativeName>
        <fullName evidence="4">Peptide-methionine (S)-S-oxide reductase</fullName>
        <shortName evidence="4">Peptide Met(O) reductase</shortName>
    </alternativeName>
</protein>
<keyword evidence="7" id="KW-1185">Reference proteome</keyword>
<comment type="function">
    <text evidence="4">Has an important function as a repair enzyme for proteins that have been inactivated by oxidation. Catalyzes the reversible oxidation-reduction of methionine sulfoxide in proteins to methionine.</text>
</comment>
<evidence type="ECO:0000256" key="4">
    <source>
        <dbReference type="HAMAP-Rule" id="MF_01401"/>
    </source>
</evidence>
<dbReference type="EC" id="1.8.4.11" evidence="4"/>
<dbReference type="InterPro" id="IPR036509">
    <property type="entry name" value="Met_Sox_Rdtase_MsrA_sf"/>
</dbReference>
<evidence type="ECO:0000256" key="3">
    <source>
        <dbReference type="ARBA" id="ARBA00048782"/>
    </source>
</evidence>
<dbReference type="KEGG" id="tcl:Tchl_0660"/>
<dbReference type="Proteomes" id="UP000185739">
    <property type="component" value="Chromosome"/>
</dbReference>
<dbReference type="GO" id="GO:0008113">
    <property type="term" value="F:peptide-methionine (S)-S-oxide reductase activity"/>
    <property type="evidence" value="ECO:0007669"/>
    <property type="project" value="UniProtKB-UniRule"/>
</dbReference>
<keyword evidence="1 4" id="KW-0560">Oxidoreductase</keyword>
<name>A0A1L6F9D8_9RHOO</name>
<gene>
    <name evidence="4" type="primary">msrA</name>
    <name evidence="6" type="ORF">Tchl_0660</name>
</gene>
<accession>A0A1L6F9D8</accession>
<sequence>MESIPMSETRQDPVLETAILGGGCFWCLEAVFKDVEGVVTVVPGYCGGHLELPDYRQVCAGGTGHAEVVRIEFDPARRSYRELLEIFFAIHDPTSVDRQGNDIGPQYRSVIFVTREEQLHTALALIEEMGEQRLFPKAIATRVEPAPKFWMAEPEHHDYYAGNSDQPYCQYVVAPKIAKFREHFAARRRGEHNR</sequence>
<comment type="similarity">
    <text evidence="4">Belongs to the MsrA Met sulfoxide reductase family.</text>
</comment>
<proteinExistence type="inferred from homology"/>
<dbReference type="GO" id="GO:0033744">
    <property type="term" value="F:L-methionine:thioredoxin-disulfide S-oxidoreductase activity"/>
    <property type="evidence" value="ECO:0007669"/>
    <property type="project" value="RHEA"/>
</dbReference>
<dbReference type="EMBL" id="CP018839">
    <property type="protein sequence ID" value="APR03524.1"/>
    <property type="molecule type" value="Genomic_DNA"/>
</dbReference>
<organism evidence="6 7">
    <name type="scientific">Thauera chlorobenzoica</name>
    <dbReference type="NCBI Taxonomy" id="96773"/>
    <lineage>
        <taxon>Bacteria</taxon>
        <taxon>Pseudomonadati</taxon>
        <taxon>Pseudomonadota</taxon>
        <taxon>Betaproteobacteria</taxon>
        <taxon>Rhodocyclales</taxon>
        <taxon>Zoogloeaceae</taxon>
        <taxon>Thauera</taxon>
    </lineage>
</organism>
<feature type="active site" evidence="4">
    <location>
        <position position="24"/>
    </location>
</feature>